<reference evidence="1 2" key="1">
    <citation type="submission" date="2022-09" db="EMBL/GenBank/DDBJ databases">
        <title>Complete genome sequence of Janibacter terrae strain COS04-44, PCL-degrading bacteria isolated from oil spilled coast.</title>
        <authorList>
            <person name="Park H."/>
            <person name="Kim J.Y."/>
            <person name="An S.H."/>
            <person name="Lee C.M."/>
            <person name="Weon H.-Y."/>
        </authorList>
    </citation>
    <scope>NUCLEOTIDE SEQUENCE [LARGE SCALE GENOMIC DNA]</scope>
    <source>
        <strain evidence="1 2">COS04-44</strain>
    </source>
</reference>
<dbReference type="Proteomes" id="UP001381003">
    <property type="component" value="Chromosome"/>
</dbReference>
<proteinExistence type="predicted"/>
<dbReference type="PANTHER" id="PTHR37694">
    <property type="entry name" value="SLR8022 PROTEIN"/>
    <property type="match status" value="1"/>
</dbReference>
<dbReference type="InterPro" id="IPR011051">
    <property type="entry name" value="RmlC_Cupin_sf"/>
</dbReference>
<keyword evidence="2" id="KW-1185">Reference proteome</keyword>
<name>A0ABZ2FFT9_9MICO</name>
<accession>A0ABZ2FFT9</accession>
<dbReference type="InterPro" id="IPR014710">
    <property type="entry name" value="RmlC-like_jellyroll"/>
</dbReference>
<dbReference type="SUPFAM" id="SSF51182">
    <property type="entry name" value="RmlC-like cupins"/>
    <property type="match status" value="1"/>
</dbReference>
<sequence>MSPHGGVVMESMSLTALAQEHLAKAREGSAGRSAVTVHGRHDYVLRQTLIALLQGQELGEHESPPEATLQVLQGRVRLAAGEETWEGGAGELLVVPGVRHDLQALEDAVVLLSVGTAG</sequence>
<dbReference type="PANTHER" id="PTHR37694:SF1">
    <property type="entry name" value="SLR8022 PROTEIN"/>
    <property type="match status" value="1"/>
</dbReference>
<organism evidence="1 2">
    <name type="scientific">Janibacter terrae</name>
    <dbReference type="NCBI Taxonomy" id="103817"/>
    <lineage>
        <taxon>Bacteria</taxon>
        <taxon>Bacillati</taxon>
        <taxon>Actinomycetota</taxon>
        <taxon>Actinomycetes</taxon>
        <taxon>Micrococcales</taxon>
        <taxon>Intrasporangiaceae</taxon>
        <taxon>Janibacter</taxon>
    </lineage>
</organism>
<protein>
    <submittedName>
        <fullName evidence="1">Cupin domain-containing protein</fullName>
    </submittedName>
</protein>
<dbReference type="Gene3D" id="2.60.120.10">
    <property type="entry name" value="Jelly Rolls"/>
    <property type="match status" value="1"/>
</dbReference>
<dbReference type="RefSeq" id="WP_245634710.1">
    <property type="nucleotide sequence ID" value="NZ_CP104874.1"/>
</dbReference>
<dbReference type="CDD" id="cd02230">
    <property type="entry name" value="cupin_HP0902-like"/>
    <property type="match status" value="1"/>
</dbReference>
<gene>
    <name evidence="1" type="ORF">N5P18_00430</name>
</gene>
<evidence type="ECO:0000313" key="1">
    <source>
        <dbReference type="EMBL" id="WWF05375.1"/>
    </source>
</evidence>
<evidence type="ECO:0000313" key="2">
    <source>
        <dbReference type="Proteomes" id="UP001381003"/>
    </source>
</evidence>
<dbReference type="EMBL" id="CP104874">
    <property type="protein sequence ID" value="WWF05375.1"/>
    <property type="molecule type" value="Genomic_DNA"/>
</dbReference>